<dbReference type="HOGENOM" id="CLU_087111_2_0_1"/>
<dbReference type="GO" id="GO:0009699">
    <property type="term" value="P:phenylpropanoid biosynthetic process"/>
    <property type="evidence" value="ECO:0007669"/>
    <property type="project" value="UniProtKB-ARBA"/>
</dbReference>
<name>D8QW68_SELML</name>
<dbReference type="Pfam" id="PF03018">
    <property type="entry name" value="Dirigent"/>
    <property type="match status" value="1"/>
</dbReference>
<gene>
    <name evidence="5" type="ORF">SELMODRAFT_37658</name>
</gene>
<comment type="similarity">
    <text evidence="1 4">Belongs to the plant dirigent protein family.</text>
</comment>
<keyword evidence="6" id="KW-1185">Reference proteome</keyword>
<dbReference type="GO" id="GO:0048046">
    <property type="term" value="C:apoplast"/>
    <property type="evidence" value="ECO:0007669"/>
    <property type="project" value="UniProtKB-SubCell"/>
</dbReference>
<protein>
    <recommendedName>
        <fullName evidence="4">Dirigent protein</fullName>
    </recommendedName>
</protein>
<evidence type="ECO:0000256" key="1">
    <source>
        <dbReference type="ARBA" id="ARBA00010746"/>
    </source>
</evidence>
<keyword evidence="4" id="KW-0052">Apoplast</keyword>
<evidence type="ECO:0000256" key="2">
    <source>
        <dbReference type="ARBA" id="ARBA00011738"/>
    </source>
</evidence>
<evidence type="ECO:0000256" key="3">
    <source>
        <dbReference type="ARBA" id="ARBA00022525"/>
    </source>
</evidence>
<dbReference type="eggNOG" id="ENOG502RXST">
    <property type="taxonomic scope" value="Eukaryota"/>
</dbReference>
<dbReference type="Gramene" id="EFJ36177">
    <property type="protein sequence ID" value="EFJ36177"/>
    <property type="gene ID" value="SELMODRAFT_37658"/>
</dbReference>
<evidence type="ECO:0000313" key="6">
    <source>
        <dbReference type="Proteomes" id="UP000001514"/>
    </source>
</evidence>
<organism evidence="6">
    <name type="scientific">Selaginella moellendorffii</name>
    <name type="common">Spikemoss</name>
    <dbReference type="NCBI Taxonomy" id="88036"/>
    <lineage>
        <taxon>Eukaryota</taxon>
        <taxon>Viridiplantae</taxon>
        <taxon>Streptophyta</taxon>
        <taxon>Embryophyta</taxon>
        <taxon>Tracheophyta</taxon>
        <taxon>Lycopodiopsida</taxon>
        <taxon>Selaginellales</taxon>
        <taxon>Selaginellaceae</taxon>
        <taxon>Selaginella</taxon>
    </lineage>
</organism>
<dbReference type="EMBL" id="GL377567">
    <property type="protein sequence ID" value="EFJ36177.1"/>
    <property type="molecule type" value="Genomic_DNA"/>
</dbReference>
<dbReference type="Gene3D" id="2.40.480.10">
    <property type="entry name" value="Allene oxide cyclase-like"/>
    <property type="match status" value="1"/>
</dbReference>
<reference evidence="5 6" key="1">
    <citation type="journal article" date="2011" name="Science">
        <title>The Selaginella genome identifies genetic changes associated with the evolution of vascular plants.</title>
        <authorList>
            <person name="Banks J.A."/>
            <person name="Nishiyama T."/>
            <person name="Hasebe M."/>
            <person name="Bowman J.L."/>
            <person name="Gribskov M."/>
            <person name="dePamphilis C."/>
            <person name="Albert V.A."/>
            <person name="Aono N."/>
            <person name="Aoyama T."/>
            <person name="Ambrose B.A."/>
            <person name="Ashton N.W."/>
            <person name="Axtell M.J."/>
            <person name="Barker E."/>
            <person name="Barker M.S."/>
            <person name="Bennetzen J.L."/>
            <person name="Bonawitz N.D."/>
            <person name="Chapple C."/>
            <person name="Cheng C."/>
            <person name="Correa L.G."/>
            <person name="Dacre M."/>
            <person name="DeBarry J."/>
            <person name="Dreyer I."/>
            <person name="Elias M."/>
            <person name="Engstrom E.M."/>
            <person name="Estelle M."/>
            <person name="Feng L."/>
            <person name="Finet C."/>
            <person name="Floyd S.K."/>
            <person name="Frommer W.B."/>
            <person name="Fujita T."/>
            <person name="Gramzow L."/>
            <person name="Gutensohn M."/>
            <person name="Harholt J."/>
            <person name="Hattori M."/>
            <person name="Heyl A."/>
            <person name="Hirai T."/>
            <person name="Hiwatashi Y."/>
            <person name="Ishikawa M."/>
            <person name="Iwata M."/>
            <person name="Karol K.G."/>
            <person name="Koehler B."/>
            <person name="Kolukisaoglu U."/>
            <person name="Kubo M."/>
            <person name="Kurata T."/>
            <person name="Lalonde S."/>
            <person name="Li K."/>
            <person name="Li Y."/>
            <person name="Litt A."/>
            <person name="Lyons E."/>
            <person name="Manning G."/>
            <person name="Maruyama T."/>
            <person name="Michael T.P."/>
            <person name="Mikami K."/>
            <person name="Miyazaki S."/>
            <person name="Morinaga S."/>
            <person name="Murata T."/>
            <person name="Mueller-Roeber B."/>
            <person name="Nelson D.R."/>
            <person name="Obara M."/>
            <person name="Oguri Y."/>
            <person name="Olmstead R.G."/>
            <person name="Onodera N."/>
            <person name="Petersen B.L."/>
            <person name="Pils B."/>
            <person name="Prigge M."/>
            <person name="Rensing S.A."/>
            <person name="Riano-Pachon D.M."/>
            <person name="Roberts A.W."/>
            <person name="Sato Y."/>
            <person name="Scheller H.V."/>
            <person name="Schulz B."/>
            <person name="Schulz C."/>
            <person name="Shakirov E.V."/>
            <person name="Shibagaki N."/>
            <person name="Shinohara N."/>
            <person name="Shippen D.E."/>
            <person name="Soerensen I."/>
            <person name="Sotooka R."/>
            <person name="Sugimoto N."/>
            <person name="Sugita M."/>
            <person name="Sumikawa N."/>
            <person name="Tanurdzic M."/>
            <person name="Theissen G."/>
            <person name="Ulvskov P."/>
            <person name="Wakazuki S."/>
            <person name="Weng J.K."/>
            <person name="Willats W.W."/>
            <person name="Wipf D."/>
            <person name="Wolf P.G."/>
            <person name="Yang L."/>
            <person name="Zimmer A.D."/>
            <person name="Zhu Q."/>
            <person name="Mitros T."/>
            <person name="Hellsten U."/>
            <person name="Loque D."/>
            <person name="Otillar R."/>
            <person name="Salamov A."/>
            <person name="Schmutz J."/>
            <person name="Shapiro H."/>
            <person name="Lindquist E."/>
            <person name="Lucas S."/>
            <person name="Rokhsar D."/>
            <person name="Grigoriev I.V."/>
        </authorList>
    </citation>
    <scope>NUCLEOTIDE SEQUENCE [LARGE SCALE GENOMIC DNA]</scope>
</reference>
<evidence type="ECO:0000313" key="5">
    <source>
        <dbReference type="EMBL" id="EFJ36177.1"/>
    </source>
</evidence>
<dbReference type="FunCoup" id="D8QW68">
    <property type="interactions" value="538"/>
</dbReference>
<dbReference type="InterPro" id="IPR004265">
    <property type="entry name" value="Dirigent"/>
</dbReference>
<comment type="function">
    <text evidence="4">Dirigent proteins impart stereoselectivity on the phenoxy radical-coupling reaction, yielding optically active lignans from two molecules of coniferyl alcohol in the biosynthesis of lignans, flavonolignans, and alkaloids and thus plays a central role in plant secondary metabolism.</text>
</comment>
<dbReference type="Proteomes" id="UP000001514">
    <property type="component" value="Unassembled WGS sequence"/>
</dbReference>
<sequence>IRFYLHDQFTGSNPTSAVVLPPLNNKTLFGQVGILDDKLTKESPINSKLVGRAKGFLVLDSLSSSSFLQSMTVELEGRKGTIVFHGQNPFTEPQREIAIVGGTGEFRNVQGYALTSTIGSEPGGNIAVYE</sequence>
<keyword evidence="3 4" id="KW-0964">Secreted</keyword>
<comment type="subunit">
    <text evidence="2 4">Homodimer.</text>
</comment>
<dbReference type="PANTHER" id="PTHR21495">
    <property type="entry name" value="NUCLEOPORIN-RELATED"/>
    <property type="match status" value="1"/>
</dbReference>
<feature type="non-terminal residue" evidence="5">
    <location>
        <position position="130"/>
    </location>
</feature>
<accession>D8QW68</accession>
<dbReference type="KEGG" id="smo:SELMODRAFT_37658"/>
<dbReference type="AlphaFoldDB" id="D8QW68"/>
<dbReference type="InParanoid" id="D8QW68"/>
<evidence type="ECO:0000256" key="4">
    <source>
        <dbReference type="RuleBase" id="RU363099"/>
    </source>
</evidence>
<proteinExistence type="inferred from homology"/>
<feature type="non-terminal residue" evidence="5">
    <location>
        <position position="1"/>
    </location>
</feature>
<dbReference type="InterPro" id="IPR044859">
    <property type="entry name" value="Allene_oxi_cyc_Dirigent"/>
</dbReference>
<comment type="subcellular location">
    <subcellularLocation>
        <location evidence="4">Secreted</location>
        <location evidence="4">Extracellular space</location>
        <location evidence="4">Apoplast</location>
    </subcellularLocation>
</comment>
<dbReference type="OrthoDB" id="1864232at2759"/>